<evidence type="ECO:0000313" key="2">
    <source>
        <dbReference type="Proteomes" id="UP001207468"/>
    </source>
</evidence>
<comment type="caution">
    <text evidence="1">The sequence shown here is derived from an EMBL/GenBank/DDBJ whole genome shotgun (WGS) entry which is preliminary data.</text>
</comment>
<gene>
    <name evidence="1" type="ORF">F5148DRAFT_549425</name>
</gene>
<keyword evidence="2" id="KW-1185">Reference proteome</keyword>
<proteinExistence type="predicted"/>
<name>A0ACC0UFW4_9AGAM</name>
<evidence type="ECO:0000313" key="1">
    <source>
        <dbReference type="EMBL" id="KAI9510634.1"/>
    </source>
</evidence>
<dbReference type="EMBL" id="JAGFNK010000038">
    <property type="protein sequence ID" value="KAI9510634.1"/>
    <property type="molecule type" value="Genomic_DNA"/>
</dbReference>
<accession>A0ACC0UFW4</accession>
<sequence length="176" mass="19841">MDRTVQWDNNLITTKDQHAGRSIRSPLYDADPNSRSLMSPRRRQPSQNSIRGPARESSELSDPFNTSGSGPADEEADLQLATLEAGPDDLDDPWLYTFRPGDTVWIRTEGGNWYLGKVSSNSVKRGQTRQKEGLFYPVIFCIGIGPRIRKHFAPLNGEIKPDTSRTRTLLRRAGWL</sequence>
<protein>
    <submittedName>
        <fullName evidence="1">Uncharacterized protein</fullName>
    </submittedName>
</protein>
<organism evidence="1 2">
    <name type="scientific">Russula earlei</name>
    <dbReference type="NCBI Taxonomy" id="71964"/>
    <lineage>
        <taxon>Eukaryota</taxon>
        <taxon>Fungi</taxon>
        <taxon>Dikarya</taxon>
        <taxon>Basidiomycota</taxon>
        <taxon>Agaricomycotina</taxon>
        <taxon>Agaricomycetes</taxon>
        <taxon>Russulales</taxon>
        <taxon>Russulaceae</taxon>
        <taxon>Russula</taxon>
    </lineage>
</organism>
<dbReference type="Proteomes" id="UP001207468">
    <property type="component" value="Unassembled WGS sequence"/>
</dbReference>
<reference evidence="1" key="1">
    <citation type="submission" date="2021-03" db="EMBL/GenBank/DDBJ databases">
        <title>Evolutionary priming and transition to the ectomycorrhizal habit in an iconic lineage of mushroom-forming fungi: is preadaptation a requirement?</title>
        <authorList>
            <consortium name="DOE Joint Genome Institute"/>
            <person name="Looney B.P."/>
            <person name="Miyauchi S."/>
            <person name="Morin E."/>
            <person name="Drula E."/>
            <person name="Courty P.E."/>
            <person name="Chicoki N."/>
            <person name="Fauchery L."/>
            <person name="Kohler A."/>
            <person name="Kuo A."/>
            <person name="LaButti K."/>
            <person name="Pangilinan J."/>
            <person name="Lipzen A."/>
            <person name="Riley R."/>
            <person name="Andreopoulos W."/>
            <person name="He G."/>
            <person name="Johnson J."/>
            <person name="Barry K.W."/>
            <person name="Grigoriev I.V."/>
            <person name="Nagy L."/>
            <person name="Hibbett D."/>
            <person name="Henrissat B."/>
            <person name="Matheny P.B."/>
            <person name="Labbe J."/>
            <person name="Martin A.F."/>
        </authorList>
    </citation>
    <scope>NUCLEOTIDE SEQUENCE</scope>
    <source>
        <strain evidence="1">BPL698</strain>
    </source>
</reference>